<evidence type="ECO:0000256" key="6">
    <source>
        <dbReference type="NCBIfam" id="TIGR03242"/>
    </source>
</evidence>
<comment type="function">
    <text evidence="5">Transforms N(2)-succinylglutamate into succinate and glutamate.</text>
</comment>
<feature type="active site" evidence="5">
    <location>
        <position position="212"/>
    </location>
</feature>
<sequence>MTDYLQGMLSGQPALPGEGENATLYWRETGEGILEFTPRTPREPGSLIISAGIHGNETAPIEILNQLVTELLAGECPVAQRLLVIFGNPQAIRQGVRYIDYDLNRLFSGYRDTLPSCDESQRAAQLEQAVCDFRRGDEAQSVCWHLDLHTAIRGSLYPQFGLLPASPRPRNAPFIDWLGRAGLEALVFHQAPGGTFSHYTCHMTEAESCTLELGKALPFGCNQLSEFDRARRALRARICGDTGTPEAPESPPRCFRVIRQLTRTGEHFHLHMTDTTPNFTWFPAGTVLTEDGDHTEVVQHPQGERVLFPNPRVAFGLRAGLMLEEEP</sequence>
<feature type="binding site" evidence="5">
    <location>
        <position position="54"/>
    </location>
    <ligand>
        <name>Zn(2+)</name>
        <dbReference type="ChEBI" id="CHEBI:29105"/>
    </ligand>
</feature>
<dbReference type="CDD" id="cd03855">
    <property type="entry name" value="M14_ASTE"/>
    <property type="match status" value="1"/>
</dbReference>
<keyword evidence="2 5" id="KW-0479">Metal-binding</keyword>
<evidence type="ECO:0000256" key="2">
    <source>
        <dbReference type="ARBA" id="ARBA00022723"/>
    </source>
</evidence>
<keyword evidence="3 5" id="KW-0378">Hydrolase</keyword>
<dbReference type="GO" id="GO:0016788">
    <property type="term" value="F:hydrolase activity, acting on ester bonds"/>
    <property type="evidence" value="ECO:0007669"/>
    <property type="project" value="UniProtKB-UniRule"/>
</dbReference>
<dbReference type="Pfam" id="PF24827">
    <property type="entry name" value="AstE_AspA_cat"/>
    <property type="match status" value="1"/>
</dbReference>
<keyword evidence="1 5" id="KW-0056">Arginine metabolism</keyword>
<comment type="caution">
    <text evidence="9">The sequence shown here is derived from an EMBL/GenBank/DDBJ whole genome shotgun (WGS) entry which is preliminary data.</text>
</comment>
<evidence type="ECO:0000256" key="5">
    <source>
        <dbReference type="HAMAP-Rule" id="MF_00767"/>
    </source>
</evidence>
<comment type="catalytic activity">
    <reaction evidence="5">
        <text>N-succinyl-L-glutamate + H2O = L-glutamate + succinate</text>
        <dbReference type="Rhea" id="RHEA:15169"/>
        <dbReference type="ChEBI" id="CHEBI:15377"/>
        <dbReference type="ChEBI" id="CHEBI:29985"/>
        <dbReference type="ChEBI" id="CHEBI:30031"/>
        <dbReference type="ChEBI" id="CHEBI:58763"/>
        <dbReference type="EC" id="3.5.1.96"/>
    </reaction>
</comment>
<dbReference type="UniPathway" id="UPA00185">
    <property type="reaction ID" value="UER00283"/>
</dbReference>
<keyword evidence="4 5" id="KW-0862">Zinc</keyword>
<feature type="domain" description="Succinylglutamate desuccinylase/Aspartoacylase catalytic" evidence="8">
    <location>
        <begin position="46"/>
        <end position="236"/>
    </location>
</feature>
<dbReference type="GO" id="GO:0019545">
    <property type="term" value="P:L-arginine catabolic process to succinate"/>
    <property type="evidence" value="ECO:0007669"/>
    <property type="project" value="UniProtKB-UniRule"/>
</dbReference>
<comment type="cofactor">
    <cofactor evidence="5">
        <name>Zn(2+)</name>
        <dbReference type="ChEBI" id="CHEBI:29105"/>
    </cofactor>
    <text evidence="5">Binds 1 zinc ion per subunit.</text>
</comment>
<dbReference type="Pfam" id="PF04952">
    <property type="entry name" value="AstE_AspA_hybrid"/>
    <property type="match status" value="1"/>
</dbReference>
<feature type="binding site" evidence="5">
    <location>
        <position position="57"/>
    </location>
    <ligand>
        <name>Zn(2+)</name>
        <dbReference type="ChEBI" id="CHEBI:29105"/>
    </ligand>
</feature>
<name>A0A085JDV5_9GAMM</name>
<keyword evidence="10" id="KW-1185">Reference proteome</keyword>
<evidence type="ECO:0000256" key="3">
    <source>
        <dbReference type="ARBA" id="ARBA00022801"/>
    </source>
</evidence>
<dbReference type="NCBIfam" id="NF003706">
    <property type="entry name" value="PRK05324.1"/>
    <property type="match status" value="1"/>
</dbReference>
<evidence type="ECO:0000256" key="1">
    <source>
        <dbReference type="ARBA" id="ARBA00022503"/>
    </source>
</evidence>
<dbReference type="AlphaFoldDB" id="A0A085JDV5"/>
<comment type="pathway">
    <text evidence="5">Amino-acid degradation; L-arginine degradation via AST pathway; L-glutamate and succinate from L-arginine: step 5/5.</text>
</comment>
<dbReference type="RefSeq" id="WP_029989763.1">
    <property type="nucleotide sequence ID" value="NZ_ATMJ01000011.1"/>
</dbReference>
<evidence type="ECO:0000313" key="9">
    <source>
        <dbReference type="EMBL" id="KFD18651.1"/>
    </source>
</evidence>
<comment type="similarity">
    <text evidence="5">Belongs to the AspA/AstE family. Succinylglutamate desuccinylase subfamily.</text>
</comment>
<evidence type="ECO:0000313" key="10">
    <source>
        <dbReference type="Proteomes" id="UP000028602"/>
    </source>
</evidence>
<evidence type="ECO:0000256" key="4">
    <source>
        <dbReference type="ARBA" id="ARBA00022833"/>
    </source>
</evidence>
<dbReference type="PANTHER" id="PTHR15162">
    <property type="entry name" value="ASPARTOACYLASE"/>
    <property type="match status" value="1"/>
</dbReference>
<dbReference type="OrthoDB" id="5290473at2"/>
<dbReference type="GO" id="GO:0009017">
    <property type="term" value="F:succinylglutamate desuccinylase activity"/>
    <property type="evidence" value="ECO:0007669"/>
    <property type="project" value="UniProtKB-UniRule"/>
</dbReference>
<dbReference type="GO" id="GO:0008270">
    <property type="term" value="F:zinc ion binding"/>
    <property type="evidence" value="ECO:0007669"/>
    <property type="project" value="UniProtKB-UniRule"/>
</dbReference>
<dbReference type="SUPFAM" id="SSF53187">
    <property type="entry name" value="Zn-dependent exopeptidases"/>
    <property type="match status" value="1"/>
</dbReference>
<dbReference type="InterPro" id="IPR050178">
    <property type="entry name" value="AspA/AstE_fam"/>
</dbReference>
<organism evidence="9 10">
    <name type="scientific">Tatumella ptyseos ATCC 33301</name>
    <dbReference type="NCBI Taxonomy" id="1005995"/>
    <lineage>
        <taxon>Bacteria</taxon>
        <taxon>Pseudomonadati</taxon>
        <taxon>Pseudomonadota</taxon>
        <taxon>Gammaproteobacteria</taxon>
        <taxon>Enterobacterales</taxon>
        <taxon>Erwiniaceae</taxon>
        <taxon>Tatumella</taxon>
    </lineage>
</organism>
<dbReference type="GO" id="GO:0019544">
    <property type="term" value="P:L-arginine catabolic process to L-glutamate"/>
    <property type="evidence" value="ECO:0007669"/>
    <property type="project" value="UniProtKB-UniRule"/>
</dbReference>
<dbReference type="PANTHER" id="PTHR15162:SF7">
    <property type="entry name" value="SUCCINYLGLUTAMATE DESUCCINYLASE"/>
    <property type="match status" value="1"/>
</dbReference>
<dbReference type="HAMAP" id="MF_00767">
    <property type="entry name" value="Arg_catab_AstE"/>
    <property type="match status" value="1"/>
</dbReference>
<reference evidence="9 10" key="1">
    <citation type="submission" date="2014-05" db="EMBL/GenBank/DDBJ databases">
        <title>ATOL: Assembling a taxonomically balanced genome-scale reconstruction of the evolutionary history of the Enterobacteriaceae.</title>
        <authorList>
            <person name="Plunkett G.III."/>
            <person name="Neeno-Eckwall E.C."/>
            <person name="Glasner J.D."/>
            <person name="Perna N.T."/>
        </authorList>
    </citation>
    <scope>NUCLEOTIDE SEQUENCE [LARGE SCALE GENOMIC DNA]</scope>
    <source>
        <strain evidence="9 10">ATCC 33301</strain>
    </source>
</reference>
<feature type="domain" description="AstE/AspA barrel-sandwich hybrid" evidence="7">
    <location>
        <begin position="251"/>
        <end position="325"/>
    </location>
</feature>
<dbReference type="Proteomes" id="UP000028602">
    <property type="component" value="Unassembled WGS sequence"/>
</dbReference>
<feature type="binding site" evidence="5">
    <location>
        <position position="149"/>
    </location>
    <ligand>
        <name>Zn(2+)</name>
        <dbReference type="ChEBI" id="CHEBI:29105"/>
    </ligand>
</feature>
<accession>A0A085JDV5</accession>
<protein>
    <recommendedName>
        <fullName evidence="5 6">Succinylglutamate desuccinylase</fullName>
        <ecNumber evidence="5 6">3.5.1.96</ecNumber>
    </recommendedName>
</protein>
<dbReference type="NCBIfam" id="TIGR03242">
    <property type="entry name" value="arg_catab_astE"/>
    <property type="match status" value="1"/>
</dbReference>
<dbReference type="EMBL" id="JMPR01000037">
    <property type="protein sequence ID" value="KFD18651.1"/>
    <property type="molecule type" value="Genomic_DNA"/>
</dbReference>
<dbReference type="Gene3D" id="3.40.630.10">
    <property type="entry name" value="Zn peptidases"/>
    <property type="match status" value="1"/>
</dbReference>
<gene>
    <name evidence="5 9" type="primary">astE</name>
    <name evidence="9" type="ORF">GTPT_2412</name>
</gene>
<dbReference type="InterPro" id="IPR055438">
    <property type="entry name" value="AstE_AspA_cat"/>
</dbReference>
<evidence type="ECO:0000259" key="8">
    <source>
        <dbReference type="Pfam" id="PF24827"/>
    </source>
</evidence>
<evidence type="ECO:0000259" key="7">
    <source>
        <dbReference type="Pfam" id="PF04952"/>
    </source>
</evidence>
<dbReference type="InterPro" id="IPR007036">
    <property type="entry name" value="Aste_AspA_hybrid_dom"/>
</dbReference>
<dbReference type="EC" id="3.5.1.96" evidence="5 6"/>
<proteinExistence type="inferred from homology"/>
<dbReference type="eggNOG" id="COG2988">
    <property type="taxonomic scope" value="Bacteria"/>
</dbReference>
<dbReference type="InterPro" id="IPR016681">
    <property type="entry name" value="SuccinylGlu_desuccinylase"/>
</dbReference>